<sequence length="81" mass="8569">MCNVVCEEPPYPPPSTRTLLSPFLAKKRSSLPTPLPLPRRSKNENPMALLMGPSSTTSLASSRCEEGMDGGGVTAHSRATG</sequence>
<proteinExistence type="predicted"/>
<gene>
    <name evidence="2" type="ORF">B296_00055355</name>
</gene>
<feature type="region of interest" description="Disordered" evidence="1">
    <location>
        <begin position="28"/>
        <end position="81"/>
    </location>
</feature>
<dbReference type="AlphaFoldDB" id="A0A444FEV7"/>
<evidence type="ECO:0000256" key="1">
    <source>
        <dbReference type="SAM" id="MobiDB-lite"/>
    </source>
</evidence>
<dbReference type="EMBL" id="AMZH03035545">
    <property type="protein sequence ID" value="RRT31835.1"/>
    <property type="molecule type" value="Genomic_DNA"/>
</dbReference>
<comment type="caution">
    <text evidence="2">The sequence shown here is derived from an EMBL/GenBank/DDBJ whole genome shotgun (WGS) entry which is preliminary data.</text>
</comment>
<organism evidence="2 3">
    <name type="scientific">Ensete ventricosum</name>
    <name type="common">Abyssinian banana</name>
    <name type="synonym">Musa ensete</name>
    <dbReference type="NCBI Taxonomy" id="4639"/>
    <lineage>
        <taxon>Eukaryota</taxon>
        <taxon>Viridiplantae</taxon>
        <taxon>Streptophyta</taxon>
        <taxon>Embryophyta</taxon>
        <taxon>Tracheophyta</taxon>
        <taxon>Spermatophyta</taxon>
        <taxon>Magnoliopsida</taxon>
        <taxon>Liliopsida</taxon>
        <taxon>Zingiberales</taxon>
        <taxon>Musaceae</taxon>
        <taxon>Ensete</taxon>
    </lineage>
</organism>
<protein>
    <submittedName>
        <fullName evidence="2">Uncharacterized protein</fullName>
    </submittedName>
</protein>
<accession>A0A444FEV7</accession>
<evidence type="ECO:0000313" key="3">
    <source>
        <dbReference type="Proteomes" id="UP000287651"/>
    </source>
</evidence>
<name>A0A444FEV7_ENSVE</name>
<dbReference type="Proteomes" id="UP000287651">
    <property type="component" value="Unassembled WGS sequence"/>
</dbReference>
<evidence type="ECO:0000313" key="2">
    <source>
        <dbReference type="EMBL" id="RRT31835.1"/>
    </source>
</evidence>
<reference evidence="2 3" key="1">
    <citation type="journal article" date="2014" name="Agronomy (Basel)">
        <title>A Draft Genome Sequence for Ensete ventricosum, the Drought-Tolerant Tree Against Hunger.</title>
        <authorList>
            <person name="Harrison J."/>
            <person name="Moore K.A."/>
            <person name="Paszkiewicz K."/>
            <person name="Jones T."/>
            <person name="Grant M."/>
            <person name="Ambacheew D."/>
            <person name="Muzemil S."/>
            <person name="Studholme D.J."/>
        </authorList>
    </citation>
    <scope>NUCLEOTIDE SEQUENCE [LARGE SCALE GENOMIC DNA]</scope>
</reference>